<dbReference type="InterPro" id="IPR032466">
    <property type="entry name" value="Metal_Hydrolase"/>
</dbReference>
<name>A0ABW2BWT4_9PSEU</name>
<dbReference type="InterPro" id="IPR001365">
    <property type="entry name" value="A_deaminase_dom"/>
</dbReference>
<feature type="domain" description="Adenosine deaminase" evidence="6">
    <location>
        <begin position="17"/>
        <end position="338"/>
    </location>
</feature>
<gene>
    <name evidence="7" type="primary">add</name>
    <name evidence="7" type="ORF">ACFQGD_06435</name>
</gene>
<evidence type="ECO:0000256" key="5">
    <source>
        <dbReference type="ARBA" id="ARBA00022833"/>
    </source>
</evidence>
<keyword evidence="3" id="KW-0479">Metal-binding</keyword>
<dbReference type="GO" id="GO:0016787">
    <property type="term" value="F:hydrolase activity"/>
    <property type="evidence" value="ECO:0007669"/>
    <property type="project" value="UniProtKB-KW"/>
</dbReference>
<evidence type="ECO:0000256" key="3">
    <source>
        <dbReference type="ARBA" id="ARBA00022723"/>
    </source>
</evidence>
<evidence type="ECO:0000256" key="1">
    <source>
        <dbReference type="ARBA" id="ARBA00001947"/>
    </source>
</evidence>
<dbReference type="NCBIfam" id="TIGR01430">
    <property type="entry name" value="aden_deam"/>
    <property type="match status" value="1"/>
</dbReference>
<dbReference type="EC" id="3.5.4.4" evidence="7"/>
<keyword evidence="5" id="KW-0862">Zinc</keyword>
<dbReference type="PANTHER" id="PTHR43114">
    <property type="entry name" value="ADENINE DEAMINASE"/>
    <property type="match status" value="1"/>
</dbReference>
<dbReference type="InterPro" id="IPR006650">
    <property type="entry name" value="A/AMP_deam_AS"/>
</dbReference>
<evidence type="ECO:0000256" key="4">
    <source>
        <dbReference type="ARBA" id="ARBA00022801"/>
    </source>
</evidence>
<evidence type="ECO:0000259" key="6">
    <source>
        <dbReference type="Pfam" id="PF00962"/>
    </source>
</evidence>
<comment type="similarity">
    <text evidence="2">Belongs to the metallo-dependent hydrolases superfamily. Adenosine and AMP deaminases family.</text>
</comment>
<dbReference type="PANTHER" id="PTHR43114:SF6">
    <property type="entry name" value="ADENINE DEAMINASE"/>
    <property type="match status" value="1"/>
</dbReference>
<evidence type="ECO:0000313" key="7">
    <source>
        <dbReference type="EMBL" id="MFC6866780.1"/>
    </source>
</evidence>
<organism evidence="7 8">
    <name type="scientific">Haloechinothrix salitolerans</name>
    <dbReference type="NCBI Taxonomy" id="926830"/>
    <lineage>
        <taxon>Bacteria</taxon>
        <taxon>Bacillati</taxon>
        <taxon>Actinomycetota</taxon>
        <taxon>Actinomycetes</taxon>
        <taxon>Pseudonocardiales</taxon>
        <taxon>Pseudonocardiaceae</taxon>
        <taxon>Haloechinothrix</taxon>
    </lineage>
</organism>
<dbReference type="SUPFAM" id="SSF51556">
    <property type="entry name" value="Metallo-dependent hydrolases"/>
    <property type="match status" value="1"/>
</dbReference>
<dbReference type="Pfam" id="PF00962">
    <property type="entry name" value="A_deaminase"/>
    <property type="match status" value="1"/>
</dbReference>
<accession>A0ABW2BWT4</accession>
<dbReference type="Proteomes" id="UP001596337">
    <property type="component" value="Unassembled WGS sequence"/>
</dbReference>
<keyword evidence="4 7" id="KW-0378">Hydrolase</keyword>
<evidence type="ECO:0000313" key="8">
    <source>
        <dbReference type="Proteomes" id="UP001596337"/>
    </source>
</evidence>
<comment type="cofactor">
    <cofactor evidence="1">
        <name>Zn(2+)</name>
        <dbReference type="ChEBI" id="CHEBI:29105"/>
    </cofactor>
</comment>
<dbReference type="EMBL" id="JBHSXX010000001">
    <property type="protein sequence ID" value="MFC6866780.1"/>
    <property type="molecule type" value="Genomic_DNA"/>
</dbReference>
<sequence length="359" mass="37714">MSPSDTRDLAGLIAALPKTELHLHLVGAANTDVVNALARRHPGTVVPTDPDALRRLCHVPDFDRFITVFGAVTRLITTPADVVMLVERLAADLTAGNVRYAEVTVTPLSHVNAGIDPDALAEALTEGRRLAATRHGVELAWIFDISGDDGVAAGHATVDWVLGTQPAGTVALGLGGPERGVPRAWFKEPFAKARASGLRSVPHAGETTDAAEVAAAIDVLGADRIGHGIRAATDPGLLERLATENITLEVCPTSNVRTGSVDSLTNHPLPELRAAGVPVAISTDDPGIFGTTLNHELEVCADWFGMSGAELADMVRTGVRAAFCSETRRHQLLREIDDMLGQDDATARGADPNSPTAAM</sequence>
<comment type="caution">
    <text evidence="7">The sequence shown here is derived from an EMBL/GenBank/DDBJ whole genome shotgun (WGS) entry which is preliminary data.</text>
</comment>
<proteinExistence type="inferred from homology"/>
<dbReference type="InterPro" id="IPR006330">
    <property type="entry name" value="Ado/ade_deaminase"/>
</dbReference>
<dbReference type="Gene3D" id="3.20.20.140">
    <property type="entry name" value="Metal-dependent hydrolases"/>
    <property type="match status" value="1"/>
</dbReference>
<dbReference type="RefSeq" id="WP_345405758.1">
    <property type="nucleotide sequence ID" value="NZ_BAABLA010000121.1"/>
</dbReference>
<reference evidence="8" key="1">
    <citation type="journal article" date="2019" name="Int. J. Syst. Evol. Microbiol.">
        <title>The Global Catalogue of Microorganisms (GCM) 10K type strain sequencing project: providing services to taxonomists for standard genome sequencing and annotation.</title>
        <authorList>
            <consortium name="The Broad Institute Genomics Platform"/>
            <consortium name="The Broad Institute Genome Sequencing Center for Infectious Disease"/>
            <person name="Wu L."/>
            <person name="Ma J."/>
        </authorList>
    </citation>
    <scope>NUCLEOTIDE SEQUENCE [LARGE SCALE GENOMIC DNA]</scope>
    <source>
        <strain evidence="8">KCTC 32255</strain>
    </source>
</reference>
<dbReference type="PROSITE" id="PS00485">
    <property type="entry name" value="A_DEAMINASE"/>
    <property type="match status" value="1"/>
</dbReference>
<evidence type="ECO:0000256" key="2">
    <source>
        <dbReference type="ARBA" id="ARBA00006676"/>
    </source>
</evidence>
<keyword evidence="8" id="KW-1185">Reference proteome</keyword>
<protein>
    <submittedName>
        <fullName evidence="7">Adenosine deaminase</fullName>
        <ecNumber evidence="7">3.5.4.4</ecNumber>
    </submittedName>
</protein>